<sequence>MTEAVFVPGKRKYVFCSDLEGMKLLFNVIEQVKEEGRPYEIFKIEENQDCLELGELLKKQKMGTHLYVALPYAELEKVRKTAEEIGFTEEETQYIGYGKKVKRIFCCRCHGMNETADVQADILCSQCGLELSISDHYSVFHNAFLGYVSKL</sequence>
<dbReference type="AlphaFoldDB" id="A0A1B1YZZ0"/>
<dbReference type="KEGG" id="far:ABE41_001895"/>
<keyword evidence="3" id="KW-1185">Reference proteome</keyword>
<gene>
    <name evidence="2" type="ORF">ABE41_001895</name>
</gene>
<evidence type="ECO:0000259" key="1">
    <source>
        <dbReference type="Pfam" id="PF22289"/>
    </source>
</evidence>
<dbReference type="STRING" id="255247.ABE41_001895"/>
<dbReference type="NCBIfam" id="NF041259">
    <property type="entry name" value="mono_DmmA_fam"/>
    <property type="match status" value="1"/>
</dbReference>
<organism evidence="2 3">
    <name type="scientific">Fictibacillus arsenicus</name>
    <dbReference type="NCBI Taxonomy" id="255247"/>
    <lineage>
        <taxon>Bacteria</taxon>
        <taxon>Bacillati</taxon>
        <taxon>Bacillota</taxon>
        <taxon>Bacilli</taxon>
        <taxon>Bacillales</taxon>
        <taxon>Fictibacillaceae</taxon>
        <taxon>Fictibacillus</taxon>
    </lineage>
</organism>
<accession>A0A1B1YZZ0</accession>
<dbReference type="OrthoDB" id="2867625at2"/>
<dbReference type="Proteomes" id="UP000077412">
    <property type="component" value="Chromosome"/>
</dbReference>
<dbReference type="Pfam" id="PF22289">
    <property type="entry name" value="DmmA-like_C"/>
    <property type="match status" value="1"/>
</dbReference>
<evidence type="ECO:0000313" key="2">
    <source>
        <dbReference type="EMBL" id="ANX10766.1"/>
    </source>
</evidence>
<proteinExistence type="predicted"/>
<protein>
    <recommendedName>
        <fullName evidence="1">Dimethylamine monooxygenase subunit DmmA-like C-terminal domain-containing protein</fullName>
    </recommendedName>
</protein>
<name>A0A1B1YZZ0_9BACL</name>
<feature type="domain" description="Dimethylamine monooxygenase subunit DmmA-like C-terminal" evidence="1">
    <location>
        <begin position="103"/>
        <end position="146"/>
    </location>
</feature>
<dbReference type="RefSeq" id="WP_066285941.1">
    <property type="nucleotide sequence ID" value="NZ_CP016761.1"/>
</dbReference>
<reference evidence="2 3" key="1">
    <citation type="submission" date="2016-08" db="EMBL/GenBank/DDBJ databases">
        <title>Complete genome sequence of Fictibacillus arsenicus G25-54, a strain with toxicity to nematodes and a potential arsenic-resistance activity.</title>
        <authorList>
            <person name="Zheng Z."/>
        </authorList>
    </citation>
    <scope>NUCLEOTIDE SEQUENCE [LARGE SCALE GENOMIC DNA]</scope>
    <source>
        <strain evidence="2 3">G25-54</strain>
    </source>
</reference>
<dbReference type="InterPro" id="IPR048037">
    <property type="entry name" value="DmmA-like_C"/>
</dbReference>
<dbReference type="EMBL" id="CP016761">
    <property type="protein sequence ID" value="ANX10766.1"/>
    <property type="molecule type" value="Genomic_DNA"/>
</dbReference>
<evidence type="ECO:0000313" key="3">
    <source>
        <dbReference type="Proteomes" id="UP000077412"/>
    </source>
</evidence>